<dbReference type="InterPro" id="IPR019356">
    <property type="entry name" value="Menorin_dom"/>
</dbReference>
<keyword evidence="2" id="KW-0812">Transmembrane</keyword>
<evidence type="ECO:0000259" key="7">
    <source>
        <dbReference type="Pfam" id="PF10223"/>
    </source>
</evidence>
<reference evidence="8" key="2">
    <citation type="submission" date="2025-09" db="UniProtKB">
        <authorList>
            <consortium name="Ensembl"/>
        </authorList>
    </citation>
    <scope>IDENTIFICATION</scope>
</reference>
<comment type="subcellular location">
    <subcellularLocation>
        <location evidence="1">Membrane</location>
        <topology evidence="1">Single-pass membrane protein</topology>
    </subcellularLocation>
</comment>
<evidence type="ECO:0000256" key="6">
    <source>
        <dbReference type="ARBA" id="ARBA00044953"/>
    </source>
</evidence>
<evidence type="ECO:0000256" key="4">
    <source>
        <dbReference type="ARBA" id="ARBA00023136"/>
    </source>
</evidence>
<keyword evidence="3" id="KW-1133">Transmembrane helix</keyword>
<dbReference type="PANTHER" id="PTHR21184">
    <property type="entry name" value="MENORIN (DENDRITIC BRANCHING PROTEIN)"/>
    <property type="match status" value="1"/>
</dbReference>
<keyword evidence="4" id="KW-0472">Membrane</keyword>
<organism evidence="8 9">
    <name type="scientific">Mola mola</name>
    <name type="common">Ocean sunfish</name>
    <name type="synonym">Tetraodon mola</name>
    <dbReference type="NCBI Taxonomy" id="94237"/>
    <lineage>
        <taxon>Eukaryota</taxon>
        <taxon>Metazoa</taxon>
        <taxon>Chordata</taxon>
        <taxon>Craniata</taxon>
        <taxon>Vertebrata</taxon>
        <taxon>Euteleostomi</taxon>
        <taxon>Actinopterygii</taxon>
        <taxon>Neopterygii</taxon>
        <taxon>Teleostei</taxon>
        <taxon>Neoteleostei</taxon>
        <taxon>Acanthomorphata</taxon>
        <taxon>Eupercaria</taxon>
        <taxon>Tetraodontiformes</taxon>
        <taxon>Molidae</taxon>
        <taxon>Mola</taxon>
    </lineage>
</organism>
<dbReference type="OMA" id="CTVSTGW"/>
<evidence type="ECO:0000313" key="9">
    <source>
        <dbReference type="Proteomes" id="UP000261620"/>
    </source>
</evidence>
<evidence type="ECO:0000313" key="8">
    <source>
        <dbReference type="Ensembl" id="ENSMMOP00000028353.1"/>
    </source>
</evidence>
<dbReference type="GO" id="GO:0016020">
    <property type="term" value="C:membrane"/>
    <property type="evidence" value="ECO:0007669"/>
    <property type="project" value="UniProtKB-SubCell"/>
</dbReference>
<proteinExistence type="inferred from homology"/>
<evidence type="ECO:0000256" key="2">
    <source>
        <dbReference type="ARBA" id="ARBA00022692"/>
    </source>
</evidence>
<feature type="domain" description="Menorin-like" evidence="7">
    <location>
        <begin position="40"/>
        <end position="275"/>
    </location>
</feature>
<evidence type="ECO:0000256" key="1">
    <source>
        <dbReference type="ARBA" id="ARBA00004167"/>
    </source>
</evidence>
<dbReference type="PANTHER" id="PTHR21184:SF4">
    <property type="entry name" value="PROTEIN FAM151A"/>
    <property type="match status" value="1"/>
</dbReference>
<name>A0A3Q3XB96_MOLML</name>
<evidence type="ECO:0000256" key="5">
    <source>
        <dbReference type="ARBA" id="ARBA00044104"/>
    </source>
</evidence>
<dbReference type="Ensembl" id="ENSMMOT00000028833.1">
    <property type="protein sequence ID" value="ENSMMOP00000028353.1"/>
    <property type="gene ID" value="ENSMMOG00000021421.1"/>
</dbReference>
<sequence>MCASVSLVIFGGSSVPPLSFPTDGDMLDFLVQTGDISKPDGLLATWFHRANSKEDMNHALAGDAMILEADVTLEGYGTPNVKPIPIMAHPPNVYSDNTLDQWLDAVLASRKAMKLDFKSLDSVDFSLDVLLTKNNTVGINRPVWLNADILRGPNTPNFVPPINGTRFLQLIQEKFPDVTLSPGWMVKHVHRLIRRQCFVKSAITHENDLCLQVTFPIYTVLARSGWQHISWLLSQSSRFSLTLWQDSIHPNISDLLFIRDNSHPDKVYYDIYEPTLSAFKEAGGIKILMASSSTEL</sequence>
<dbReference type="STRING" id="94237.ENSMMOP00000028353"/>
<dbReference type="Pfam" id="PF10223">
    <property type="entry name" value="Menorin_N"/>
    <property type="match status" value="1"/>
</dbReference>
<dbReference type="GO" id="GO:0005615">
    <property type="term" value="C:extracellular space"/>
    <property type="evidence" value="ECO:0007669"/>
    <property type="project" value="TreeGrafter"/>
</dbReference>
<keyword evidence="9" id="KW-1185">Reference proteome</keyword>
<dbReference type="AlphaFoldDB" id="A0A3Q3XB96"/>
<reference evidence="8" key="1">
    <citation type="submission" date="2025-08" db="UniProtKB">
        <authorList>
            <consortium name="Ensembl"/>
        </authorList>
    </citation>
    <scope>IDENTIFICATION</scope>
</reference>
<evidence type="ECO:0000256" key="3">
    <source>
        <dbReference type="ARBA" id="ARBA00022989"/>
    </source>
</evidence>
<protein>
    <recommendedName>
        <fullName evidence="5">Protein FAM151A</fullName>
    </recommendedName>
</protein>
<accession>A0A3Q3XB96</accession>
<comment type="similarity">
    <text evidence="6">Belongs to the menorin family.</text>
</comment>
<dbReference type="Proteomes" id="UP000261620">
    <property type="component" value="Unplaced"/>
</dbReference>